<dbReference type="EMBL" id="BAAATD010000010">
    <property type="protein sequence ID" value="GAA2620011.1"/>
    <property type="molecule type" value="Genomic_DNA"/>
</dbReference>
<dbReference type="InterPro" id="IPR014710">
    <property type="entry name" value="RmlC-like_jellyroll"/>
</dbReference>
<accession>A0ABP6CHB5</accession>
<organism evidence="2 3">
    <name type="scientific">Actinomadura fulvescens</name>
    <dbReference type="NCBI Taxonomy" id="46160"/>
    <lineage>
        <taxon>Bacteria</taxon>
        <taxon>Bacillati</taxon>
        <taxon>Actinomycetota</taxon>
        <taxon>Actinomycetes</taxon>
        <taxon>Streptosporangiales</taxon>
        <taxon>Thermomonosporaceae</taxon>
        <taxon>Actinomadura</taxon>
    </lineage>
</organism>
<dbReference type="InterPro" id="IPR018490">
    <property type="entry name" value="cNMP-bd_dom_sf"/>
</dbReference>
<dbReference type="SUPFAM" id="SSF51206">
    <property type="entry name" value="cAMP-binding domain-like"/>
    <property type="match status" value="1"/>
</dbReference>
<evidence type="ECO:0000313" key="2">
    <source>
        <dbReference type="EMBL" id="GAA2620011.1"/>
    </source>
</evidence>
<reference evidence="3" key="1">
    <citation type="journal article" date="2019" name="Int. J. Syst. Evol. Microbiol.">
        <title>The Global Catalogue of Microorganisms (GCM) 10K type strain sequencing project: providing services to taxonomists for standard genome sequencing and annotation.</title>
        <authorList>
            <consortium name="The Broad Institute Genomics Platform"/>
            <consortium name="The Broad Institute Genome Sequencing Center for Infectious Disease"/>
            <person name="Wu L."/>
            <person name="Ma J."/>
        </authorList>
    </citation>
    <scope>NUCLEOTIDE SEQUENCE [LARGE SCALE GENOMIC DNA]</scope>
    <source>
        <strain evidence="3">JCM 6833</strain>
    </source>
</reference>
<evidence type="ECO:0000259" key="1">
    <source>
        <dbReference type="PROSITE" id="PS50042"/>
    </source>
</evidence>
<dbReference type="Proteomes" id="UP001501509">
    <property type="component" value="Unassembled WGS sequence"/>
</dbReference>
<feature type="domain" description="Cyclic nucleotide-binding" evidence="1">
    <location>
        <begin position="8"/>
        <end position="123"/>
    </location>
</feature>
<dbReference type="CDD" id="cd00038">
    <property type="entry name" value="CAP_ED"/>
    <property type="match status" value="1"/>
</dbReference>
<keyword evidence="3" id="KW-1185">Reference proteome</keyword>
<comment type="caution">
    <text evidence="2">The sequence shown here is derived from an EMBL/GenBank/DDBJ whole genome shotgun (WGS) entry which is preliminary data.</text>
</comment>
<proteinExistence type="predicted"/>
<protein>
    <recommendedName>
        <fullName evidence="1">Cyclic nucleotide-binding domain-containing protein</fullName>
    </recommendedName>
</protein>
<dbReference type="Gene3D" id="2.60.120.10">
    <property type="entry name" value="Jelly Rolls"/>
    <property type="match status" value="1"/>
</dbReference>
<gene>
    <name evidence="2" type="ORF">GCM10010411_64730</name>
</gene>
<evidence type="ECO:0000313" key="3">
    <source>
        <dbReference type="Proteomes" id="UP001501509"/>
    </source>
</evidence>
<dbReference type="InterPro" id="IPR000595">
    <property type="entry name" value="cNMP-bd_dom"/>
</dbReference>
<sequence>MQIFEGSFFTTFPDREREVLLSSAQKCQFQPREPLSHAGKFSEAVIVIVHGWAAADVPIDRMLTYGPGDCVGFEDVARQNLATSTIWALTKVHGLSIDSASFLEVLEGFPQVSELISAQLERDRPAARPEITKSPCNHSSSVTDLPEVTEFVDLLKAYHLACGQPSYRRLTQLSYSQRHGNFHFAPLSPAAVSDVLNGRRRNKVPRWEWVASFIIACLRHAQQSALTTSSESEVLQRWRSLYAAAHKEQTTVRRDSQLDPSS</sequence>
<dbReference type="PROSITE" id="PS50042">
    <property type="entry name" value="CNMP_BINDING_3"/>
    <property type="match status" value="1"/>
</dbReference>
<name>A0ABP6CHB5_9ACTN</name>